<dbReference type="PATRIC" id="fig|1126833.4.peg.5056"/>
<dbReference type="PANTHER" id="PTHR30024:SF42">
    <property type="entry name" value="ALIPHATIC SULFONATES-BINDING PROTEIN-RELATED"/>
    <property type="match status" value="1"/>
</dbReference>
<dbReference type="Proteomes" id="UP000032633">
    <property type="component" value="Chromosome"/>
</dbReference>
<dbReference type="OrthoDB" id="2574366at2"/>
<dbReference type="PROSITE" id="PS51257">
    <property type="entry name" value="PROKAR_LIPOPROTEIN"/>
    <property type="match status" value="1"/>
</dbReference>
<evidence type="ECO:0000259" key="2">
    <source>
        <dbReference type="SMART" id="SM00062"/>
    </source>
</evidence>
<evidence type="ECO:0000313" key="4">
    <source>
        <dbReference type="Proteomes" id="UP000032633"/>
    </source>
</evidence>
<dbReference type="InterPro" id="IPR015168">
    <property type="entry name" value="SsuA/THI5"/>
</dbReference>
<dbReference type="Pfam" id="PF09084">
    <property type="entry name" value="NMT1"/>
    <property type="match status" value="1"/>
</dbReference>
<name>A0A0D5NPP5_9BACL</name>
<dbReference type="InterPro" id="IPR001638">
    <property type="entry name" value="Solute-binding_3/MltF_N"/>
</dbReference>
<dbReference type="SMART" id="SM00062">
    <property type="entry name" value="PBPb"/>
    <property type="match status" value="1"/>
</dbReference>
<dbReference type="EMBL" id="CP011058">
    <property type="protein sequence ID" value="AJY76903.1"/>
    <property type="molecule type" value="Genomic_DNA"/>
</dbReference>
<comment type="similarity">
    <text evidence="1">Belongs to the bacterial solute-binding protein SsuA/TauA family.</text>
</comment>
<proteinExistence type="inferred from homology"/>
<dbReference type="Gene3D" id="3.40.190.10">
    <property type="entry name" value="Periplasmic binding protein-like II"/>
    <property type="match status" value="2"/>
</dbReference>
<dbReference type="SUPFAM" id="SSF53850">
    <property type="entry name" value="Periplasmic binding protein-like II"/>
    <property type="match status" value="1"/>
</dbReference>
<evidence type="ECO:0000256" key="1">
    <source>
        <dbReference type="ARBA" id="ARBA00010742"/>
    </source>
</evidence>
<dbReference type="AlphaFoldDB" id="A0A0D5NPP5"/>
<dbReference type="PANTHER" id="PTHR30024">
    <property type="entry name" value="ALIPHATIC SULFONATES-BINDING PROTEIN-RELATED"/>
    <property type="match status" value="1"/>
</dbReference>
<accession>A0A0D5NPP5</accession>
<gene>
    <name evidence="3" type="ORF">VN24_22995</name>
</gene>
<dbReference type="HOGENOM" id="CLU_028871_2_0_9"/>
<reference evidence="4" key="2">
    <citation type="submission" date="2015-03" db="EMBL/GenBank/DDBJ databases">
        <title>Genome sequence of Paenibacillus beijingensis strain DSM 24997T.</title>
        <authorList>
            <person name="Kwak Y."/>
            <person name="Shin J.-H."/>
        </authorList>
    </citation>
    <scope>NUCLEOTIDE SEQUENCE [LARGE SCALE GENOMIC DNA]</scope>
    <source>
        <strain evidence="4">DSM 24997</strain>
    </source>
</reference>
<dbReference type="KEGG" id="pbj:VN24_22995"/>
<dbReference type="STRING" id="1126833.VN24_22995"/>
<sequence length="329" mass="35582">MKSRRAVVLAVILIVAVLSGCGERNGAGSVPGEQTIQRLPLNTGKLVIGYRTNGALSALKVKGELERKLSSYPVKVEWRAFPDDAALFKAIQEGSADIGGVGDSVAGFLHNKSAPVVYLAAEPANPEAHAVVVPLDSDIVAAADLKGRKVAYTAWSNEHFLLLQTLDKSGLSLSDVTSVQMQPGDLPRSFENGDADAWVVAEPELSRIEPAGIRIVADGNGNIGQREIYVTTPENVRERRDLLDIVLTEIASLDDWITNDVHSAAELLAANTDVSHLEWLALFERKAYGTAPFLEGIAREEQRLVDTLAQLAGRKERFFVKDLLLQADP</sequence>
<dbReference type="RefSeq" id="WP_045672328.1">
    <property type="nucleotide sequence ID" value="NZ_CP011058.1"/>
</dbReference>
<keyword evidence="4" id="KW-1185">Reference proteome</keyword>
<feature type="domain" description="Solute-binding protein family 3/N-terminal" evidence="2">
    <location>
        <begin position="45"/>
        <end position="260"/>
    </location>
</feature>
<reference evidence="3 4" key="1">
    <citation type="journal article" date="2015" name="J. Biotechnol.">
        <title>Complete genome sequence of Paenibacillus beijingensis 7188(T) (=DSM 24997(T)), a novel rhizobacterium from jujube garden soil.</title>
        <authorList>
            <person name="Kwak Y."/>
            <person name="Shin J.H."/>
        </authorList>
    </citation>
    <scope>NUCLEOTIDE SEQUENCE [LARGE SCALE GENOMIC DNA]</scope>
    <source>
        <strain evidence="3 4">DSM 24997</strain>
    </source>
</reference>
<protein>
    <recommendedName>
        <fullName evidence="2">Solute-binding protein family 3/N-terminal domain-containing protein</fullName>
    </recommendedName>
</protein>
<evidence type="ECO:0000313" key="3">
    <source>
        <dbReference type="EMBL" id="AJY76903.1"/>
    </source>
</evidence>
<organism evidence="3 4">
    <name type="scientific">Paenibacillus beijingensis</name>
    <dbReference type="NCBI Taxonomy" id="1126833"/>
    <lineage>
        <taxon>Bacteria</taxon>
        <taxon>Bacillati</taxon>
        <taxon>Bacillota</taxon>
        <taxon>Bacilli</taxon>
        <taxon>Bacillales</taxon>
        <taxon>Paenibacillaceae</taxon>
        <taxon>Paenibacillus</taxon>
    </lineage>
</organism>